<evidence type="ECO:0000259" key="3">
    <source>
        <dbReference type="Pfam" id="PF00188"/>
    </source>
</evidence>
<evidence type="ECO:0000313" key="4">
    <source>
        <dbReference type="EMBL" id="MDI5968473.1"/>
    </source>
</evidence>
<keyword evidence="2" id="KW-0472">Membrane</keyword>
<feature type="region of interest" description="Disordered" evidence="1">
    <location>
        <begin position="1"/>
        <end position="26"/>
    </location>
</feature>
<dbReference type="Pfam" id="PF00188">
    <property type="entry name" value="CAP"/>
    <property type="match status" value="1"/>
</dbReference>
<dbReference type="InterPro" id="IPR014044">
    <property type="entry name" value="CAP_dom"/>
</dbReference>
<name>A0AA90K722_9ACTN</name>
<evidence type="ECO:0000256" key="1">
    <source>
        <dbReference type="SAM" id="MobiDB-lite"/>
    </source>
</evidence>
<reference evidence="4" key="1">
    <citation type="submission" date="2023-05" db="EMBL/GenBank/DDBJ databases">
        <title>Streptantibioticus silvisoli sp. nov., acidotolerant actinomycetes 1 from pine litter.</title>
        <authorList>
            <person name="Swiecimska M."/>
            <person name="Golinska P."/>
            <person name="Sangal V."/>
            <person name="Wachnowicz B."/>
            <person name="Goodfellow M."/>
        </authorList>
    </citation>
    <scope>NUCLEOTIDE SEQUENCE</scope>
    <source>
        <strain evidence="4">SL13</strain>
    </source>
</reference>
<feature type="compositionally biased region" description="Basic residues" evidence="1">
    <location>
        <begin position="17"/>
        <end position="26"/>
    </location>
</feature>
<dbReference type="SUPFAM" id="SSF55797">
    <property type="entry name" value="PR-1-like"/>
    <property type="match status" value="1"/>
</dbReference>
<feature type="compositionally biased region" description="Low complexity" evidence="1">
    <location>
        <begin position="103"/>
        <end position="137"/>
    </location>
</feature>
<feature type="compositionally biased region" description="Low complexity" evidence="1">
    <location>
        <begin position="78"/>
        <end position="90"/>
    </location>
</feature>
<keyword evidence="2" id="KW-0812">Transmembrane</keyword>
<dbReference type="PANTHER" id="PTHR31157">
    <property type="entry name" value="SCP DOMAIN-CONTAINING PROTEIN"/>
    <property type="match status" value="1"/>
</dbReference>
<dbReference type="PANTHER" id="PTHR31157:SF1">
    <property type="entry name" value="SCP DOMAIN-CONTAINING PROTEIN"/>
    <property type="match status" value="1"/>
</dbReference>
<dbReference type="RefSeq" id="WP_271314302.1">
    <property type="nucleotide sequence ID" value="NZ_JABXJJ020000003.1"/>
</dbReference>
<evidence type="ECO:0000256" key="2">
    <source>
        <dbReference type="SAM" id="Phobius"/>
    </source>
</evidence>
<organism evidence="4">
    <name type="scientific">Streptantibioticus silvisoli</name>
    <dbReference type="NCBI Taxonomy" id="2705255"/>
    <lineage>
        <taxon>Bacteria</taxon>
        <taxon>Bacillati</taxon>
        <taxon>Actinomycetota</taxon>
        <taxon>Actinomycetes</taxon>
        <taxon>Kitasatosporales</taxon>
        <taxon>Streptomycetaceae</taxon>
        <taxon>Streptantibioticus</taxon>
    </lineage>
</organism>
<sequence>MGRHGRNSPRAAAPATGHRRPRRRSPVARTGLLGASAAMAVGAVAVVTGFLPTPGSLAGADHVHGDPGSSGNLSRADGTPTPLTGEATGTGATGSGTPGGAAGTASAHASPTRTTARPSTPVSHRPAATATPAATPAHTATAATLAAAPPGGAAAAQVAQVLTLVNQQRAQAGCRPLTANARLAELAGDFSDEMAARGFFDHTDPDGQTPWNRAAALGITNLGGENIAEGQADARAVMTAWMNSPGHRANILDCDYHTIGIGLHYATGSQSGGPWWTQDFGY</sequence>
<gene>
    <name evidence="4" type="ORF">POF50_003780</name>
</gene>
<dbReference type="InterPro" id="IPR035940">
    <property type="entry name" value="CAP_sf"/>
</dbReference>
<dbReference type="AlphaFoldDB" id="A0AA90K722"/>
<accession>A0AA90K722</accession>
<keyword evidence="2" id="KW-1133">Transmembrane helix</keyword>
<dbReference type="Gene3D" id="3.40.33.10">
    <property type="entry name" value="CAP"/>
    <property type="match status" value="1"/>
</dbReference>
<comment type="caution">
    <text evidence="4">The sequence shown here is derived from an EMBL/GenBank/DDBJ whole genome shotgun (WGS) entry which is preliminary data.</text>
</comment>
<feature type="transmembrane region" description="Helical" evidence="2">
    <location>
        <begin position="30"/>
        <end position="51"/>
    </location>
</feature>
<feature type="region of interest" description="Disordered" evidence="1">
    <location>
        <begin position="61"/>
        <end position="137"/>
    </location>
</feature>
<protein>
    <submittedName>
        <fullName evidence="4">CAP domain-containing protein</fullName>
    </submittedName>
</protein>
<dbReference type="CDD" id="cd05379">
    <property type="entry name" value="CAP_bacterial"/>
    <property type="match status" value="1"/>
</dbReference>
<proteinExistence type="predicted"/>
<feature type="domain" description="SCP" evidence="3">
    <location>
        <begin position="162"/>
        <end position="280"/>
    </location>
</feature>
<dbReference type="EMBL" id="JABXJJ020000003">
    <property type="protein sequence ID" value="MDI5968473.1"/>
    <property type="molecule type" value="Genomic_DNA"/>
</dbReference>
<feature type="compositionally biased region" description="Gly residues" evidence="1">
    <location>
        <begin position="91"/>
        <end position="102"/>
    </location>
</feature>